<comment type="subcellular location">
    <subcellularLocation>
        <location evidence="5">Cell membrane</location>
        <topology evidence="5">Multi-pass membrane protein</topology>
    </subcellularLocation>
    <subcellularLocation>
        <location evidence="1">Membrane</location>
        <topology evidence="1">Multi-pass membrane protein</topology>
    </subcellularLocation>
</comment>
<keyword evidence="5" id="KW-0813">Transport</keyword>
<accession>A0ABV6DWP6</accession>
<evidence type="ECO:0000256" key="1">
    <source>
        <dbReference type="ARBA" id="ARBA00004141"/>
    </source>
</evidence>
<dbReference type="PANTHER" id="PTHR43879:SF1">
    <property type="entry name" value="GLUCOSE IMPORT SYSTEM PERMEASE PROTEIN GLCU"/>
    <property type="match status" value="1"/>
</dbReference>
<evidence type="ECO:0000256" key="4">
    <source>
        <dbReference type="ARBA" id="ARBA00023136"/>
    </source>
</evidence>
<evidence type="ECO:0000256" key="5">
    <source>
        <dbReference type="RuleBase" id="RU363032"/>
    </source>
</evidence>
<feature type="transmembrane region" description="Helical" evidence="5">
    <location>
        <begin position="216"/>
        <end position="237"/>
    </location>
</feature>
<evidence type="ECO:0000259" key="7">
    <source>
        <dbReference type="PROSITE" id="PS50928"/>
    </source>
</evidence>
<feature type="transmembrane region" description="Helical" evidence="5">
    <location>
        <begin position="43"/>
        <end position="65"/>
    </location>
</feature>
<name>A0ABV6DWP6_9ACTN</name>
<dbReference type="InterPro" id="IPR035906">
    <property type="entry name" value="MetI-like_sf"/>
</dbReference>
<proteinExistence type="inferred from homology"/>
<feature type="transmembrane region" description="Helical" evidence="5">
    <location>
        <begin position="176"/>
        <end position="195"/>
    </location>
</feature>
<feature type="region of interest" description="Disordered" evidence="6">
    <location>
        <begin position="1"/>
        <end position="37"/>
    </location>
</feature>
<protein>
    <submittedName>
        <fullName evidence="8">Carbohydrate ABC transporter permease</fullName>
    </submittedName>
</protein>
<dbReference type="RefSeq" id="WP_378516860.1">
    <property type="nucleotide sequence ID" value="NZ_CBCSDI010000003.1"/>
</dbReference>
<keyword evidence="9" id="KW-1185">Reference proteome</keyword>
<evidence type="ECO:0000256" key="3">
    <source>
        <dbReference type="ARBA" id="ARBA00022989"/>
    </source>
</evidence>
<evidence type="ECO:0000256" key="6">
    <source>
        <dbReference type="SAM" id="MobiDB-lite"/>
    </source>
</evidence>
<organism evidence="8 9">
    <name type="scientific">Nocardioides zeicaulis</name>
    <dbReference type="NCBI Taxonomy" id="1776857"/>
    <lineage>
        <taxon>Bacteria</taxon>
        <taxon>Bacillati</taxon>
        <taxon>Actinomycetota</taxon>
        <taxon>Actinomycetes</taxon>
        <taxon>Propionibacteriales</taxon>
        <taxon>Nocardioidaceae</taxon>
        <taxon>Nocardioides</taxon>
    </lineage>
</organism>
<feature type="transmembrane region" description="Helical" evidence="5">
    <location>
        <begin position="110"/>
        <end position="130"/>
    </location>
</feature>
<reference evidence="8 9" key="1">
    <citation type="submission" date="2024-09" db="EMBL/GenBank/DDBJ databases">
        <authorList>
            <person name="Sun Q."/>
            <person name="Mori K."/>
        </authorList>
    </citation>
    <scope>NUCLEOTIDE SEQUENCE [LARGE SCALE GENOMIC DNA]</scope>
    <source>
        <strain evidence="8 9">CCM 8654</strain>
    </source>
</reference>
<feature type="transmembrane region" description="Helical" evidence="5">
    <location>
        <begin position="273"/>
        <end position="294"/>
    </location>
</feature>
<dbReference type="PROSITE" id="PS50928">
    <property type="entry name" value="ABC_TM1"/>
    <property type="match status" value="1"/>
</dbReference>
<dbReference type="InterPro" id="IPR000515">
    <property type="entry name" value="MetI-like"/>
</dbReference>
<keyword evidence="2 5" id="KW-0812">Transmembrane</keyword>
<dbReference type="SUPFAM" id="SSF161098">
    <property type="entry name" value="MetI-like"/>
    <property type="match status" value="1"/>
</dbReference>
<evidence type="ECO:0000256" key="2">
    <source>
        <dbReference type="ARBA" id="ARBA00022692"/>
    </source>
</evidence>
<gene>
    <name evidence="8" type="ORF">ACFFJG_01570</name>
</gene>
<dbReference type="Gene3D" id="1.10.3720.10">
    <property type="entry name" value="MetI-like"/>
    <property type="match status" value="1"/>
</dbReference>
<evidence type="ECO:0000313" key="9">
    <source>
        <dbReference type="Proteomes" id="UP001589698"/>
    </source>
</evidence>
<comment type="caution">
    <text evidence="8">The sequence shown here is derived from an EMBL/GenBank/DDBJ whole genome shotgun (WGS) entry which is preliminary data.</text>
</comment>
<dbReference type="EMBL" id="JBHLXH010000001">
    <property type="protein sequence ID" value="MFC0221154.1"/>
    <property type="molecule type" value="Genomic_DNA"/>
</dbReference>
<comment type="similarity">
    <text evidence="5">Belongs to the binding-protein-dependent transport system permease family.</text>
</comment>
<keyword evidence="4 5" id="KW-0472">Membrane</keyword>
<dbReference type="Proteomes" id="UP001589698">
    <property type="component" value="Unassembled WGS sequence"/>
</dbReference>
<dbReference type="PANTHER" id="PTHR43879">
    <property type="entry name" value="ABC TRANSPORTER PERMEASE PROTEIN"/>
    <property type="match status" value="1"/>
</dbReference>
<sequence>MSTIAVDDPADTSIQDGGGPPEDAPRAASRPSKPSRRRRPRSWAEWAILGACVLLLAWFALPLYVVVATALKGSAAGTTSFLSPPTSIDLEGFRVAWDSLHGNLWNSLQIAVPGTIISCLIGALNGFVLAKSPFRGSNLLFTLMLLGMFIPFQSIIIPLFQFLIALNLTGTLPGVTLVHIIYGIPITTLIFRNYYESIPTAVVEAAELDGCGLFGTFFRIILPLSWPGFVVAGIFQFTNIWNDFLFGLVVTNQQTWPVTVKLNNLIGTTTVDYGSLMAGAMLVAAPTLLVYVVLGKFFISGLTAGSVK</sequence>
<keyword evidence="3 5" id="KW-1133">Transmembrane helix</keyword>
<dbReference type="Pfam" id="PF00528">
    <property type="entry name" value="BPD_transp_1"/>
    <property type="match status" value="1"/>
</dbReference>
<evidence type="ECO:0000313" key="8">
    <source>
        <dbReference type="EMBL" id="MFC0221154.1"/>
    </source>
</evidence>
<feature type="transmembrane region" description="Helical" evidence="5">
    <location>
        <begin position="139"/>
        <end position="164"/>
    </location>
</feature>
<feature type="domain" description="ABC transmembrane type-1" evidence="7">
    <location>
        <begin position="104"/>
        <end position="294"/>
    </location>
</feature>
<dbReference type="CDD" id="cd06261">
    <property type="entry name" value="TM_PBP2"/>
    <property type="match status" value="1"/>
</dbReference>